<gene>
    <name evidence="1" type="ORF">H2198_008361</name>
</gene>
<comment type="caution">
    <text evidence="1">The sequence shown here is derived from an EMBL/GenBank/DDBJ whole genome shotgun (WGS) entry which is preliminary data.</text>
</comment>
<dbReference type="EMBL" id="JAPDRQ010000201">
    <property type="protein sequence ID" value="KAJ9652392.1"/>
    <property type="molecule type" value="Genomic_DNA"/>
</dbReference>
<reference evidence="1" key="1">
    <citation type="submission" date="2022-10" db="EMBL/GenBank/DDBJ databases">
        <title>Culturing micro-colonial fungi from biological soil crusts in the Mojave desert and describing Neophaeococcomyces mojavensis, and introducing the new genera and species Taxawa tesnikishii.</title>
        <authorList>
            <person name="Kurbessoian T."/>
            <person name="Stajich J.E."/>
        </authorList>
    </citation>
    <scope>NUCLEOTIDE SEQUENCE</scope>
    <source>
        <strain evidence="1">JES_112</strain>
    </source>
</reference>
<accession>A0ACC2ZXK6</accession>
<protein>
    <submittedName>
        <fullName evidence="1">Uncharacterized protein</fullName>
    </submittedName>
</protein>
<keyword evidence="2" id="KW-1185">Reference proteome</keyword>
<evidence type="ECO:0000313" key="1">
    <source>
        <dbReference type="EMBL" id="KAJ9652392.1"/>
    </source>
</evidence>
<organism evidence="1 2">
    <name type="scientific">Neophaeococcomyces mojaviensis</name>
    <dbReference type="NCBI Taxonomy" id="3383035"/>
    <lineage>
        <taxon>Eukaryota</taxon>
        <taxon>Fungi</taxon>
        <taxon>Dikarya</taxon>
        <taxon>Ascomycota</taxon>
        <taxon>Pezizomycotina</taxon>
        <taxon>Eurotiomycetes</taxon>
        <taxon>Chaetothyriomycetidae</taxon>
        <taxon>Chaetothyriales</taxon>
        <taxon>Chaetothyriales incertae sedis</taxon>
        <taxon>Neophaeococcomyces</taxon>
    </lineage>
</organism>
<evidence type="ECO:0000313" key="2">
    <source>
        <dbReference type="Proteomes" id="UP001172386"/>
    </source>
</evidence>
<dbReference type="Proteomes" id="UP001172386">
    <property type="component" value="Unassembled WGS sequence"/>
</dbReference>
<sequence>MPGVPLDVMDKLKSIFRRKSKQEPGPSATAGTKTETPAQVGTATQVPKPTATDTAAAPSSSEPVAPAGPAPVTKETGVDKPADPTPGPTATNPTQAIKDEAVAVAAK</sequence>
<proteinExistence type="predicted"/>
<name>A0ACC2ZXK6_9EURO</name>